<sequence>MLLVSGRLAPTLIYEDGCLVTYVHNHIERDLILTNALKLLALTPVSLDNFYRLKMDSNINRLSDNINTKAAEQCFSWLRPPVFMVILFHLKHMSYVRRKPSDIFFCCM</sequence>
<organism evidence="2 3">
    <name type="scientific">Adineta steineri</name>
    <dbReference type="NCBI Taxonomy" id="433720"/>
    <lineage>
        <taxon>Eukaryota</taxon>
        <taxon>Metazoa</taxon>
        <taxon>Spiralia</taxon>
        <taxon>Gnathifera</taxon>
        <taxon>Rotifera</taxon>
        <taxon>Eurotatoria</taxon>
        <taxon>Bdelloidea</taxon>
        <taxon>Adinetida</taxon>
        <taxon>Adinetidae</taxon>
        <taxon>Adineta</taxon>
    </lineage>
</organism>
<reference evidence="2" key="1">
    <citation type="submission" date="2021-02" db="EMBL/GenBank/DDBJ databases">
        <authorList>
            <person name="Nowell W R."/>
        </authorList>
    </citation>
    <scope>NUCLEOTIDE SEQUENCE</scope>
</reference>
<name>A0A820C9J1_9BILA</name>
<evidence type="ECO:0000313" key="3">
    <source>
        <dbReference type="Proteomes" id="UP000663881"/>
    </source>
</evidence>
<evidence type="ECO:0000313" key="1">
    <source>
        <dbReference type="EMBL" id="CAF0820013.1"/>
    </source>
</evidence>
<dbReference type="EMBL" id="CAJOAY010009482">
    <property type="protein sequence ID" value="CAF4204929.1"/>
    <property type="molecule type" value="Genomic_DNA"/>
</dbReference>
<comment type="caution">
    <text evidence="2">The sequence shown here is derived from an EMBL/GenBank/DDBJ whole genome shotgun (WGS) entry which is preliminary data.</text>
</comment>
<evidence type="ECO:0000313" key="2">
    <source>
        <dbReference type="EMBL" id="CAF4204929.1"/>
    </source>
</evidence>
<proteinExistence type="predicted"/>
<gene>
    <name evidence="2" type="ORF">OKA104_LOCUS41197</name>
    <name evidence="1" type="ORF">VCS650_LOCUS5019</name>
</gene>
<dbReference type="AlphaFoldDB" id="A0A820C9J1"/>
<dbReference type="EMBL" id="CAJNON010000029">
    <property type="protein sequence ID" value="CAF0820013.1"/>
    <property type="molecule type" value="Genomic_DNA"/>
</dbReference>
<dbReference type="Proteomes" id="UP000663881">
    <property type="component" value="Unassembled WGS sequence"/>
</dbReference>
<protein>
    <submittedName>
        <fullName evidence="2">Uncharacterized protein</fullName>
    </submittedName>
</protein>
<accession>A0A820C9J1</accession>
<dbReference type="OrthoDB" id="10011386at2759"/>
<dbReference type="Proteomes" id="UP000663891">
    <property type="component" value="Unassembled WGS sequence"/>
</dbReference>